<dbReference type="InterPro" id="IPR000851">
    <property type="entry name" value="Ribosomal_uS5"/>
</dbReference>
<dbReference type="GO" id="GO:0005840">
    <property type="term" value="C:ribosome"/>
    <property type="evidence" value="ECO:0007669"/>
    <property type="project" value="UniProtKB-KW"/>
</dbReference>
<dbReference type="InterPro" id="IPR014721">
    <property type="entry name" value="Ribsml_uS5_D2-typ_fold_subgr"/>
</dbReference>
<organism evidence="8 9">
    <name type="scientific">Datura stramonium</name>
    <name type="common">Jimsonweed</name>
    <name type="synonym">Common thornapple</name>
    <dbReference type="NCBI Taxonomy" id="4076"/>
    <lineage>
        <taxon>Eukaryota</taxon>
        <taxon>Viridiplantae</taxon>
        <taxon>Streptophyta</taxon>
        <taxon>Embryophyta</taxon>
        <taxon>Tracheophyta</taxon>
        <taxon>Spermatophyta</taxon>
        <taxon>Magnoliopsida</taxon>
        <taxon>eudicotyledons</taxon>
        <taxon>Gunneridae</taxon>
        <taxon>Pentapetalae</taxon>
        <taxon>asterids</taxon>
        <taxon>lamiids</taxon>
        <taxon>Solanales</taxon>
        <taxon>Solanaceae</taxon>
        <taxon>Solanoideae</taxon>
        <taxon>Datureae</taxon>
        <taxon>Datura</taxon>
    </lineage>
</organism>
<reference evidence="8 9" key="1">
    <citation type="journal article" date="2021" name="BMC Genomics">
        <title>Datura genome reveals duplications of psychoactive alkaloid biosynthetic genes and high mutation rate following tissue culture.</title>
        <authorList>
            <person name="Rajewski A."/>
            <person name="Carter-House D."/>
            <person name="Stajich J."/>
            <person name="Litt A."/>
        </authorList>
    </citation>
    <scope>NUCLEOTIDE SEQUENCE [LARGE SCALE GENOMIC DNA]</scope>
    <source>
        <strain evidence="8">AR-01</strain>
    </source>
</reference>
<evidence type="ECO:0000259" key="6">
    <source>
        <dbReference type="Pfam" id="PF00333"/>
    </source>
</evidence>
<evidence type="ECO:0000256" key="3">
    <source>
        <dbReference type="ARBA" id="ARBA00023274"/>
    </source>
</evidence>
<dbReference type="SUPFAM" id="SSF54211">
    <property type="entry name" value="Ribosomal protein S5 domain 2-like"/>
    <property type="match status" value="1"/>
</dbReference>
<dbReference type="InterPro" id="IPR013810">
    <property type="entry name" value="Ribosomal_uS5_N"/>
</dbReference>
<evidence type="ECO:0000256" key="4">
    <source>
        <dbReference type="ARBA" id="ARBA00035255"/>
    </source>
</evidence>
<evidence type="ECO:0000256" key="1">
    <source>
        <dbReference type="ARBA" id="ARBA00008945"/>
    </source>
</evidence>
<keyword evidence="9" id="KW-1185">Reference proteome</keyword>
<dbReference type="PANTHER" id="PTHR13718">
    <property type="entry name" value="RIBOSOMAL S SUBUNIT"/>
    <property type="match status" value="1"/>
</dbReference>
<keyword evidence="3" id="KW-0687">Ribonucleoprotein</keyword>
<dbReference type="PANTHER" id="PTHR13718:SF4">
    <property type="entry name" value="40S RIBOSOMAL PROTEIN S2"/>
    <property type="match status" value="1"/>
</dbReference>
<name>A0ABS8UQA3_DATST</name>
<comment type="caution">
    <text evidence="8">The sequence shown here is derived from an EMBL/GenBank/DDBJ whole genome shotgun (WGS) entry which is preliminary data.</text>
</comment>
<dbReference type="Pfam" id="PF03719">
    <property type="entry name" value="Ribosomal_S5_C"/>
    <property type="match status" value="1"/>
</dbReference>
<sequence>MSVQKQTRAGQRTWFKAFIVVGVGNGQERLFGVEMGDQKRKKKITKDKNKIGKPHTVPCKVTGKCGYVTVRMVLAPRVVGIVAARVPKKVLQFAGMENVFTSSHGFTKTLDNFIKL</sequence>
<gene>
    <name evidence="8" type="primary">RPS2_1</name>
    <name evidence="8" type="ORF">HAX54_018522</name>
</gene>
<feature type="domain" description="S5 DRBM" evidence="6">
    <location>
        <begin position="1"/>
        <end position="27"/>
    </location>
</feature>
<dbReference type="Pfam" id="PF00333">
    <property type="entry name" value="Ribosomal_S5"/>
    <property type="match status" value="1"/>
</dbReference>
<dbReference type="Proteomes" id="UP000823775">
    <property type="component" value="Unassembled WGS sequence"/>
</dbReference>
<accession>A0ABS8UQA3</accession>
<feature type="domain" description="Small ribosomal subunit protein uS5 C-terminal" evidence="7">
    <location>
        <begin position="63"/>
        <end position="115"/>
    </location>
</feature>
<evidence type="ECO:0000256" key="2">
    <source>
        <dbReference type="ARBA" id="ARBA00022980"/>
    </source>
</evidence>
<dbReference type="InterPro" id="IPR020568">
    <property type="entry name" value="Ribosomal_Su5_D2-typ_SF"/>
</dbReference>
<dbReference type="Gene3D" id="3.30.160.20">
    <property type="match status" value="1"/>
</dbReference>
<evidence type="ECO:0000313" key="8">
    <source>
        <dbReference type="EMBL" id="MCD9560081.1"/>
    </source>
</evidence>
<keyword evidence="2 8" id="KW-0689">Ribosomal protein</keyword>
<dbReference type="Gene3D" id="3.30.230.10">
    <property type="match status" value="1"/>
</dbReference>
<dbReference type="EMBL" id="JACEIK010002262">
    <property type="protein sequence ID" value="MCD9560081.1"/>
    <property type="molecule type" value="Genomic_DNA"/>
</dbReference>
<evidence type="ECO:0000256" key="5">
    <source>
        <dbReference type="ARBA" id="ARBA00035407"/>
    </source>
</evidence>
<proteinExistence type="inferred from homology"/>
<protein>
    <recommendedName>
        <fullName evidence="4">Small ribosomal subunit protein uS5</fullName>
    </recommendedName>
    <alternativeName>
        <fullName evidence="5">40S ribosomal protein S2</fullName>
    </alternativeName>
</protein>
<comment type="similarity">
    <text evidence="1">Belongs to the universal ribosomal protein uS5 family.</text>
</comment>
<evidence type="ECO:0000313" key="9">
    <source>
        <dbReference type="Proteomes" id="UP000823775"/>
    </source>
</evidence>
<evidence type="ECO:0000259" key="7">
    <source>
        <dbReference type="Pfam" id="PF03719"/>
    </source>
</evidence>
<dbReference type="InterPro" id="IPR005324">
    <property type="entry name" value="Ribosomal_uS5_C"/>
</dbReference>